<evidence type="ECO:0000256" key="5">
    <source>
        <dbReference type="ARBA" id="ARBA00022692"/>
    </source>
</evidence>
<keyword evidence="3" id="KW-1003">Cell membrane</keyword>
<sequence length="162" mass="17597">MQRLGGVLRIVERLCIVLMLGIVVLTAVQVMLRKLASPLVWSNDMTALMLVWVSLLGAVLVQAERDHVRVDFVTALFGPGVKKVLSIGWKLAVIVMLITMVVVSPSILRASLTTYPSTLPISMVWYRGAILAMAVLGSLVLLCQMIEDLHGASDDKAEEGEA</sequence>
<dbReference type="GO" id="GO:0015740">
    <property type="term" value="P:C4-dicarboxylate transport"/>
    <property type="evidence" value="ECO:0007669"/>
    <property type="project" value="TreeGrafter"/>
</dbReference>
<keyword evidence="4 9" id="KW-0997">Cell inner membrane</keyword>
<comment type="function">
    <text evidence="9">Part of the tripartite ATP-independent periplasmic (TRAP) transport system.</text>
</comment>
<evidence type="ECO:0000256" key="6">
    <source>
        <dbReference type="ARBA" id="ARBA00022989"/>
    </source>
</evidence>
<comment type="similarity">
    <text evidence="8 9">Belongs to the TRAP transporter small permease family.</text>
</comment>
<evidence type="ECO:0000256" key="2">
    <source>
        <dbReference type="ARBA" id="ARBA00022448"/>
    </source>
</evidence>
<dbReference type="Proteomes" id="UP000219331">
    <property type="component" value="Unassembled WGS sequence"/>
</dbReference>
<organism evidence="11 12">
    <name type="scientific">Stappia indica</name>
    <dbReference type="NCBI Taxonomy" id="538381"/>
    <lineage>
        <taxon>Bacteria</taxon>
        <taxon>Pseudomonadati</taxon>
        <taxon>Pseudomonadota</taxon>
        <taxon>Alphaproteobacteria</taxon>
        <taxon>Hyphomicrobiales</taxon>
        <taxon>Stappiaceae</taxon>
        <taxon>Stappia</taxon>
    </lineage>
</organism>
<feature type="transmembrane region" description="Helical" evidence="9">
    <location>
        <begin position="12"/>
        <end position="32"/>
    </location>
</feature>
<dbReference type="GO" id="GO:0005886">
    <property type="term" value="C:plasma membrane"/>
    <property type="evidence" value="ECO:0007669"/>
    <property type="project" value="UniProtKB-SubCell"/>
</dbReference>
<dbReference type="GO" id="GO:0022857">
    <property type="term" value="F:transmembrane transporter activity"/>
    <property type="evidence" value="ECO:0007669"/>
    <property type="project" value="UniProtKB-UniRule"/>
</dbReference>
<proteinExistence type="inferred from homology"/>
<evidence type="ECO:0000256" key="8">
    <source>
        <dbReference type="ARBA" id="ARBA00038436"/>
    </source>
</evidence>
<keyword evidence="12" id="KW-1185">Reference proteome</keyword>
<evidence type="ECO:0000256" key="7">
    <source>
        <dbReference type="ARBA" id="ARBA00023136"/>
    </source>
</evidence>
<evidence type="ECO:0000259" key="10">
    <source>
        <dbReference type="Pfam" id="PF04290"/>
    </source>
</evidence>
<comment type="subcellular location">
    <subcellularLocation>
        <location evidence="1 9">Cell inner membrane</location>
        <topology evidence="1 9">Multi-pass membrane protein</topology>
    </subcellularLocation>
</comment>
<reference evidence="11 12" key="1">
    <citation type="submission" date="2017-08" db="EMBL/GenBank/DDBJ databases">
        <authorList>
            <person name="de Groot N.N."/>
        </authorList>
    </citation>
    <scope>NUCLEOTIDE SEQUENCE [LARGE SCALE GENOMIC DNA]</scope>
    <source>
        <strain evidence="11 12">USBA 352</strain>
    </source>
</reference>
<keyword evidence="7 9" id="KW-0472">Membrane</keyword>
<dbReference type="EMBL" id="OBML01000013">
    <property type="protein sequence ID" value="SOC23739.1"/>
    <property type="molecule type" value="Genomic_DNA"/>
</dbReference>
<keyword evidence="5 9" id="KW-0812">Transmembrane</keyword>
<accession>A0A285TM42</accession>
<evidence type="ECO:0000313" key="12">
    <source>
        <dbReference type="Proteomes" id="UP000219331"/>
    </source>
</evidence>
<dbReference type="STRING" id="538381.GCA_001696535_00545"/>
<dbReference type="PANTHER" id="PTHR35011">
    <property type="entry name" value="2,3-DIKETO-L-GULONATE TRAP TRANSPORTER SMALL PERMEASE PROTEIN YIAM"/>
    <property type="match status" value="1"/>
</dbReference>
<evidence type="ECO:0000256" key="1">
    <source>
        <dbReference type="ARBA" id="ARBA00004429"/>
    </source>
</evidence>
<feature type="transmembrane region" description="Helical" evidence="9">
    <location>
        <begin position="44"/>
        <end position="63"/>
    </location>
</feature>
<keyword evidence="6 9" id="KW-1133">Transmembrane helix</keyword>
<evidence type="ECO:0000256" key="9">
    <source>
        <dbReference type="RuleBase" id="RU369079"/>
    </source>
</evidence>
<comment type="subunit">
    <text evidence="9">The complex comprises the extracytoplasmic solute receptor protein and the two transmembrane proteins.</text>
</comment>
<feature type="domain" description="Tripartite ATP-independent periplasmic transporters DctQ component" evidence="10">
    <location>
        <begin position="22"/>
        <end position="149"/>
    </location>
</feature>
<dbReference type="AlphaFoldDB" id="A0A285TM42"/>
<protein>
    <recommendedName>
        <fullName evidence="9">TRAP transporter small permease protein</fullName>
    </recommendedName>
</protein>
<dbReference type="Pfam" id="PF04290">
    <property type="entry name" value="DctQ"/>
    <property type="match status" value="1"/>
</dbReference>
<dbReference type="PANTHER" id="PTHR35011:SF2">
    <property type="entry name" value="2,3-DIKETO-L-GULONATE TRAP TRANSPORTER SMALL PERMEASE PROTEIN YIAM"/>
    <property type="match status" value="1"/>
</dbReference>
<gene>
    <name evidence="11" type="ORF">SAMN05421512_11361</name>
</gene>
<feature type="transmembrane region" description="Helical" evidence="9">
    <location>
        <begin position="84"/>
        <end position="104"/>
    </location>
</feature>
<dbReference type="InterPro" id="IPR007387">
    <property type="entry name" value="TRAP_DctQ"/>
</dbReference>
<evidence type="ECO:0000256" key="3">
    <source>
        <dbReference type="ARBA" id="ARBA00022475"/>
    </source>
</evidence>
<feature type="transmembrane region" description="Helical" evidence="9">
    <location>
        <begin position="124"/>
        <end position="143"/>
    </location>
</feature>
<evidence type="ECO:0000256" key="4">
    <source>
        <dbReference type="ARBA" id="ARBA00022519"/>
    </source>
</evidence>
<keyword evidence="2 9" id="KW-0813">Transport</keyword>
<name>A0A285TM42_9HYPH</name>
<evidence type="ECO:0000313" key="11">
    <source>
        <dbReference type="EMBL" id="SOC23739.1"/>
    </source>
</evidence>
<dbReference type="InterPro" id="IPR055348">
    <property type="entry name" value="DctQ"/>
</dbReference>